<keyword evidence="2" id="KW-0677">Repeat</keyword>
<keyword evidence="1" id="KW-0433">Leucine-rich repeat</keyword>
<dbReference type="PROSITE" id="PS51450">
    <property type="entry name" value="LRR"/>
    <property type="match status" value="1"/>
</dbReference>
<dbReference type="InterPro" id="IPR050333">
    <property type="entry name" value="SLRP"/>
</dbReference>
<evidence type="ECO:0000256" key="1">
    <source>
        <dbReference type="ARBA" id="ARBA00022614"/>
    </source>
</evidence>
<keyword evidence="4" id="KW-1185">Reference proteome</keyword>
<reference evidence="3" key="1">
    <citation type="submission" date="2021-04" db="EMBL/GenBank/DDBJ databases">
        <authorList>
            <consortium name="Molecular Ecology Group"/>
        </authorList>
    </citation>
    <scope>NUCLEOTIDE SEQUENCE</scope>
</reference>
<dbReference type="OrthoDB" id="676979at2759"/>
<dbReference type="InterPro" id="IPR003591">
    <property type="entry name" value="Leu-rich_rpt_typical-subtyp"/>
</dbReference>
<evidence type="ECO:0000313" key="3">
    <source>
        <dbReference type="EMBL" id="CAG5136727.1"/>
    </source>
</evidence>
<dbReference type="SMART" id="SM00369">
    <property type="entry name" value="LRR_TYP"/>
    <property type="match status" value="5"/>
</dbReference>
<evidence type="ECO:0000313" key="4">
    <source>
        <dbReference type="Proteomes" id="UP000678393"/>
    </source>
</evidence>
<dbReference type="Gene3D" id="3.80.10.10">
    <property type="entry name" value="Ribonuclease Inhibitor"/>
    <property type="match status" value="3"/>
</dbReference>
<dbReference type="InterPro" id="IPR001611">
    <property type="entry name" value="Leu-rich_rpt"/>
</dbReference>
<dbReference type="AlphaFoldDB" id="A0A8S4A4M1"/>
<protein>
    <recommendedName>
        <fullName evidence="5">L domain-like protein</fullName>
    </recommendedName>
</protein>
<accession>A0A8S4A4M1</accession>
<dbReference type="PANTHER" id="PTHR45712:SF29">
    <property type="entry name" value="INSULIN-LIKE GROWTH FACTOR-BINDING PROTEIN ACID LABILE SUBUNIT"/>
    <property type="match status" value="1"/>
</dbReference>
<dbReference type="Pfam" id="PF13306">
    <property type="entry name" value="LRR_5"/>
    <property type="match status" value="1"/>
</dbReference>
<dbReference type="InterPro" id="IPR032675">
    <property type="entry name" value="LRR_dom_sf"/>
</dbReference>
<dbReference type="GO" id="GO:0005615">
    <property type="term" value="C:extracellular space"/>
    <property type="evidence" value="ECO:0007669"/>
    <property type="project" value="TreeGrafter"/>
</dbReference>
<evidence type="ECO:0000256" key="2">
    <source>
        <dbReference type="ARBA" id="ARBA00022737"/>
    </source>
</evidence>
<dbReference type="Pfam" id="PF13855">
    <property type="entry name" value="LRR_8"/>
    <property type="match status" value="2"/>
</dbReference>
<gene>
    <name evidence="3" type="ORF">CUNI_LOCUS22285</name>
</gene>
<organism evidence="3 4">
    <name type="scientific">Candidula unifasciata</name>
    <dbReference type="NCBI Taxonomy" id="100452"/>
    <lineage>
        <taxon>Eukaryota</taxon>
        <taxon>Metazoa</taxon>
        <taxon>Spiralia</taxon>
        <taxon>Lophotrochozoa</taxon>
        <taxon>Mollusca</taxon>
        <taxon>Gastropoda</taxon>
        <taxon>Heterobranchia</taxon>
        <taxon>Euthyneura</taxon>
        <taxon>Panpulmonata</taxon>
        <taxon>Eupulmonata</taxon>
        <taxon>Stylommatophora</taxon>
        <taxon>Helicina</taxon>
        <taxon>Helicoidea</taxon>
        <taxon>Geomitridae</taxon>
        <taxon>Candidula</taxon>
    </lineage>
</organism>
<comment type="caution">
    <text evidence="3">The sequence shown here is derived from an EMBL/GenBank/DDBJ whole genome shotgun (WGS) entry which is preliminary data.</text>
</comment>
<dbReference type="PANTHER" id="PTHR45712">
    <property type="entry name" value="AGAP008170-PA"/>
    <property type="match status" value="1"/>
</dbReference>
<proteinExistence type="predicted"/>
<name>A0A8S4A4M1_9EUPU</name>
<sequence length="422" mass="46543">TNNITDIPAGSLPSNLTEISFLKNPITTIDPTAFDDSAKTLESLSFSEALFTTIPDAILHLRALNSFSIYNTAIRDWNAATLMNIGPTLETLQFINVSLTAWPSWMQYFTHLTELSFQSNAITDVPNGSFDAVANILQILDISKNGLTDTPKAVSNLNVLESLDLSFNHIKDITFLPNSTSLAQLTLMHNLISDANQLSKAVRPMGNTLAGVYIYANKLTQIPDLSFMSNLGDIDLSGNQISDPTSGSLPRILTYLELDNNSLPSIPQILMTLPAVDSVVMSFNRVTNIIATEYPVWIEELQLGYNLITELTEESFHVNSSINTIDLMYNPIKKISDHAFDNLLQLKILNLQGTKLARLPLALGSLSLLNWLDITDDNDLVCTCMEKSLAPWILSRQTTILASCGETDIYDFFEILSQSCPA</sequence>
<dbReference type="SUPFAM" id="SSF52058">
    <property type="entry name" value="L domain-like"/>
    <property type="match status" value="2"/>
</dbReference>
<dbReference type="EMBL" id="CAJHNH020008564">
    <property type="protein sequence ID" value="CAG5136727.1"/>
    <property type="molecule type" value="Genomic_DNA"/>
</dbReference>
<dbReference type="InterPro" id="IPR026906">
    <property type="entry name" value="LRR_5"/>
</dbReference>
<evidence type="ECO:0008006" key="5">
    <source>
        <dbReference type="Google" id="ProtNLM"/>
    </source>
</evidence>
<dbReference type="Proteomes" id="UP000678393">
    <property type="component" value="Unassembled WGS sequence"/>
</dbReference>
<feature type="non-terminal residue" evidence="3">
    <location>
        <position position="1"/>
    </location>
</feature>